<feature type="transmembrane region" description="Helical" evidence="9">
    <location>
        <begin position="151"/>
        <end position="172"/>
    </location>
</feature>
<feature type="transmembrane region" description="Helical" evidence="9">
    <location>
        <begin position="399"/>
        <end position="418"/>
    </location>
</feature>
<evidence type="ECO:0000256" key="5">
    <source>
        <dbReference type="ARBA" id="ARBA00022989"/>
    </source>
</evidence>
<evidence type="ECO:0000256" key="2">
    <source>
        <dbReference type="ARBA" id="ARBA00007863"/>
    </source>
</evidence>
<reference evidence="11" key="1">
    <citation type="submission" date="2025-08" db="UniProtKB">
        <authorList>
            <consortium name="RefSeq"/>
        </authorList>
    </citation>
    <scope>IDENTIFICATION</scope>
    <source>
        <tissue evidence="11">Blood</tissue>
    </source>
</reference>
<feature type="transmembrane region" description="Helical" evidence="9">
    <location>
        <begin position="304"/>
        <end position="324"/>
    </location>
</feature>
<comment type="function">
    <text evidence="7">Putative solute transporter.</text>
</comment>
<dbReference type="GeneID" id="139176162"/>
<keyword evidence="6 9" id="KW-0472">Membrane</keyword>
<feature type="compositionally biased region" description="Pro residues" evidence="8">
    <location>
        <begin position="83"/>
        <end position="94"/>
    </location>
</feature>
<accession>A0ABM4QKB2</accession>
<proteinExistence type="inferred from homology"/>
<dbReference type="PANTHER" id="PTHR14233">
    <property type="entry name" value="DUF914-RELATED"/>
    <property type="match status" value="1"/>
</dbReference>
<dbReference type="PANTHER" id="PTHR14233:SF12">
    <property type="entry name" value="SOLUTE CARRIER FAMILY 35 MEMBER F2"/>
    <property type="match status" value="1"/>
</dbReference>
<keyword evidence="10" id="KW-1185">Reference proteome</keyword>
<comment type="subcellular location">
    <subcellularLocation>
        <location evidence="1">Membrane</location>
        <topology evidence="1">Multi-pass membrane protein</topology>
    </subcellularLocation>
</comment>
<feature type="transmembrane region" description="Helical" evidence="9">
    <location>
        <begin position="336"/>
        <end position="355"/>
    </location>
</feature>
<keyword evidence="3" id="KW-0813">Transport</keyword>
<gene>
    <name evidence="11" type="primary">SLC35F2</name>
</gene>
<feature type="compositionally biased region" description="Basic and acidic residues" evidence="8">
    <location>
        <begin position="66"/>
        <end position="78"/>
    </location>
</feature>
<name>A0ABM4QKB2_BOSIN</name>
<feature type="transmembrane region" description="Helical" evidence="9">
    <location>
        <begin position="246"/>
        <end position="266"/>
    </location>
</feature>
<evidence type="ECO:0000256" key="4">
    <source>
        <dbReference type="ARBA" id="ARBA00022692"/>
    </source>
</evidence>
<dbReference type="Pfam" id="PF06027">
    <property type="entry name" value="SLC35F"/>
    <property type="match status" value="1"/>
</dbReference>
<protein>
    <submittedName>
        <fullName evidence="11">Solute carrier family 35 member F2</fullName>
    </submittedName>
</protein>
<evidence type="ECO:0000256" key="8">
    <source>
        <dbReference type="SAM" id="MobiDB-lite"/>
    </source>
</evidence>
<evidence type="ECO:0000256" key="6">
    <source>
        <dbReference type="ARBA" id="ARBA00023136"/>
    </source>
</evidence>
<dbReference type="Proteomes" id="UP001652663">
    <property type="component" value="Chromosome 15"/>
</dbReference>
<feature type="region of interest" description="Disordered" evidence="8">
    <location>
        <begin position="66"/>
        <end position="94"/>
    </location>
</feature>
<organism evidence="10 11">
    <name type="scientific">Bos indicus</name>
    <name type="common">Zebu</name>
    <dbReference type="NCBI Taxonomy" id="9915"/>
    <lineage>
        <taxon>Eukaryota</taxon>
        <taxon>Metazoa</taxon>
        <taxon>Chordata</taxon>
        <taxon>Craniata</taxon>
        <taxon>Vertebrata</taxon>
        <taxon>Euteleostomi</taxon>
        <taxon>Mammalia</taxon>
        <taxon>Eutheria</taxon>
        <taxon>Laurasiatheria</taxon>
        <taxon>Artiodactyla</taxon>
        <taxon>Ruminantia</taxon>
        <taxon>Pecora</taxon>
        <taxon>Bovidae</taxon>
        <taxon>Bovinae</taxon>
        <taxon>Bos</taxon>
    </lineage>
</organism>
<keyword evidence="4 9" id="KW-0812">Transmembrane</keyword>
<dbReference type="SUPFAM" id="SSF103481">
    <property type="entry name" value="Multidrug resistance efflux transporter EmrE"/>
    <property type="match status" value="1"/>
</dbReference>
<feature type="transmembrane region" description="Helical" evidence="9">
    <location>
        <begin position="273"/>
        <end position="292"/>
    </location>
</feature>
<dbReference type="InterPro" id="IPR037185">
    <property type="entry name" value="EmrE-like"/>
</dbReference>
<keyword evidence="5 9" id="KW-1133">Transmembrane helix</keyword>
<feature type="transmembrane region" description="Helical" evidence="9">
    <location>
        <begin position="367"/>
        <end position="387"/>
    </location>
</feature>
<comment type="similarity">
    <text evidence="2">Belongs to the SLC35F solute transporter family.</text>
</comment>
<dbReference type="RefSeq" id="XP_070623739.1">
    <property type="nucleotide sequence ID" value="XM_070767638.1"/>
</dbReference>
<feature type="transmembrane region" description="Helical" evidence="9">
    <location>
        <begin position="424"/>
        <end position="441"/>
    </location>
</feature>
<evidence type="ECO:0000313" key="10">
    <source>
        <dbReference type="Proteomes" id="UP001652663"/>
    </source>
</evidence>
<evidence type="ECO:0000256" key="9">
    <source>
        <dbReference type="SAM" id="Phobius"/>
    </source>
</evidence>
<evidence type="ECO:0000256" key="3">
    <source>
        <dbReference type="ARBA" id="ARBA00022448"/>
    </source>
</evidence>
<evidence type="ECO:0000256" key="7">
    <source>
        <dbReference type="ARBA" id="ARBA00037727"/>
    </source>
</evidence>
<sequence length="482" mass="52902">MSKAETAQSSLTVIFKLAISGLTSIILVVLGTDNLQFWKALVRTSLQSVLRIVTVHVLERVRPAEVREGRRRERERGPTGRAKPPPAAQAPPPVFRDPALLGVPGAGDRGAPMEAASPAGPSGRQPHAPGSASLLLWIKGKLFTWNILKTIALGQMLSLCICGTAITSQYLAERYKVNTPMLQSFINYCLLFLIYTVMLAFQSGSDNLLCILKKKWWKYILLGLADVEANYLIVRAYQYTTLTSVQLLDCFGIPVLMALSWFVLYARYRVIHFIAVAVCLLGVGTMVGADILAGREDNTGNNVLIGDILVLLGASLYAVSNVCEEYIVKKLSRKEFLGMVGLFGTIISGIQLLIVEYKDIASIHWDWKIALLFVAFALCMFCLYSFMPLVIKVTSATSVNLGILTADLYSLFFGLFLFGYKFSGLYILSFTVIMVGFILYCSTPTRTAEPAESSVPPVTSIGIDNLGLKLEENLQETHSAVL</sequence>
<evidence type="ECO:0000256" key="1">
    <source>
        <dbReference type="ARBA" id="ARBA00004141"/>
    </source>
</evidence>
<dbReference type="InterPro" id="IPR009262">
    <property type="entry name" value="SLC35_F1/F2/F6"/>
</dbReference>
<evidence type="ECO:0000313" key="11">
    <source>
        <dbReference type="RefSeq" id="XP_070623739.1"/>
    </source>
</evidence>
<dbReference type="InterPro" id="IPR052221">
    <property type="entry name" value="SLC35F_Transporter"/>
</dbReference>
<feature type="transmembrane region" description="Helical" evidence="9">
    <location>
        <begin position="12"/>
        <end position="30"/>
    </location>
</feature>
<feature type="transmembrane region" description="Helical" evidence="9">
    <location>
        <begin position="184"/>
        <end position="204"/>
    </location>
</feature>